<proteinExistence type="predicted"/>
<evidence type="ECO:0008006" key="3">
    <source>
        <dbReference type="Google" id="ProtNLM"/>
    </source>
</evidence>
<dbReference type="EMBL" id="JABRWQ010000001">
    <property type="protein sequence ID" value="NRD21603.1"/>
    <property type="molecule type" value="Genomic_DNA"/>
</dbReference>
<organism evidence="1 2">
    <name type="scientific">Winogradskyella litoriviva</name>
    <dbReference type="NCBI Taxonomy" id="1220182"/>
    <lineage>
        <taxon>Bacteria</taxon>
        <taxon>Pseudomonadati</taxon>
        <taxon>Bacteroidota</taxon>
        <taxon>Flavobacteriia</taxon>
        <taxon>Flavobacteriales</taxon>
        <taxon>Flavobacteriaceae</taxon>
        <taxon>Winogradskyella</taxon>
    </lineage>
</organism>
<evidence type="ECO:0000313" key="2">
    <source>
        <dbReference type="Proteomes" id="UP000805085"/>
    </source>
</evidence>
<keyword evidence="2" id="KW-1185">Reference proteome</keyword>
<sequence length="242" mass="25778">MKNYLKIFTILAISSLFTNCSQDDILESKLSNHVGFEPTPKVIEIVKNATETIDVTVAASEVSGTDRTYTVSVDESSTLAASYTVPSTVTIPANSNVGTISVTVTDDEALEYVNQTLVLSFEEEVGISFGNDLTINFTEECLNTVTTLFLTLDTWPDETTWEMYSLTGGATLIGSGGPYANPADDFAELSFNFCLESGEYGIVVYDSYGDGGPTFSVSTADGVLVAETTLAGSNSSATFTIN</sequence>
<accession>A0ABX2DYV7</accession>
<comment type="caution">
    <text evidence="1">The sequence shown here is derived from an EMBL/GenBank/DDBJ whole genome shotgun (WGS) entry which is preliminary data.</text>
</comment>
<evidence type="ECO:0000313" key="1">
    <source>
        <dbReference type="EMBL" id="NRD21603.1"/>
    </source>
</evidence>
<reference evidence="1 2" key="1">
    <citation type="journal article" date="2015" name="Int. J. Syst. Evol. Microbiol.">
        <title>Winogradskyella litoriviva sp. nov., isolated from coastal seawater.</title>
        <authorList>
            <person name="Nedashkovskaya O.I."/>
            <person name="Kukhlevskiy A.D."/>
            <person name="Zhukova N.V."/>
            <person name="Kim S.J."/>
            <person name="Rhee S.K."/>
            <person name="Mikhailov V.V."/>
        </authorList>
    </citation>
    <scope>NUCLEOTIDE SEQUENCE [LARGE SCALE GENOMIC DNA]</scope>
    <source>
        <strain evidence="1 2">KMM6491</strain>
    </source>
</reference>
<dbReference type="Proteomes" id="UP000805085">
    <property type="component" value="Unassembled WGS sequence"/>
</dbReference>
<gene>
    <name evidence="1" type="ORF">HNV10_00015</name>
</gene>
<name>A0ABX2DYV7_9FLAO</name>
<dbReference type="RefSeq" id="WP_173299289.1">
    <property type="nucleotide sequence ID" value="NZ_JABRWQ010000001.1"/>
</dbReference>
<protein>
    <recommendedName>
        <fullName evidence="3">Calx-beta domain-containing protein</fullName>
    </recommendedName>
</protein>